<dbReference type="InterPro" id="IPR014014">
    <property type="entry name" value="RNA_helicase_DEAD_Q_motif"/>
</dbReference>
<feature type="short sequence motif" description="Q motif" evidence="13">
    <location>
        <begin position="126"/>
        <end position="152"/>
    </location>
</feature>
<dbReference type="GO" id="GO:0003724">
    <property type="term" value="F:RNA helicase activity"/>
    <property type="evidence" value="ECO:0007669"/>
    <property type="project" value="UniProtKB-EC"/>
</dbReference>
<evidence type="ECO:0000313" key="19">
    <source>
        <dbReference type="EMBL" id="GAO49915.1"/>
    </source>
</evidence>
<dbReference type="Pfam" id="PF00270">
    <property type="entry name" value="DEAD"/>
    <property type="match status" value="1"/>
</dbReference>
<dbReference type="GO" id="GO:0016787">
    <property type="term" value="F:hydrolase activity"/>
    <property type="evidence" value="ECO:0007669"/>
    <property type="project" value="UniProtKB-KW"/>
</dbReference>
<dbReference type="InterPro" id="IPR000629">
    <property type="entry name" value="RNA-helicase_DEAD-box_CS"/>
</dbReference>
<dbReference type="InterPro" id="IPR014001">
    <property type="entry name" value="Helicase_ATP-bd"/>
</dbReference>
<evidence type="ECO:0000256" key="11">
    <source>
        <dbReference type="ARBA" id="ARBA00037449"/>
    </source>
</evidence>
<organism evidence="19 20">
    <name type="scientific">Saitoella complicata (strain BCRC 22490 / CBS 7301 / JCM 7358 / NBRC 10748 / NRRL Y-17804)</name>
    <dbReference type="NCBI Taxonomy" id="698492"/>
    <lineage>
        <taxon>Eukaryota</taxon>
        <taxon>Fungi</taxon>
        <taxon>Dikarya</taxon>
        <taxon>Ascomycota</taxon>
        <taxon>Taphrinomycotina</taxon>
        <taxon>Taphrinomycotina incertae sedis</taxon>
        <taxon>Saitoella</taxon>
    </lineage>
</organism>
<dbReference type="PROSITE" id="PS51195">
    <property type="entry name" value="Q_MOTIF"/>
    <property type="match status" value="1"/>
</dbReference>
<evidence type="ECO:0000259" key="16">
    <source>
        <dbReference type="PROSITE" id="PS51192"/>
    </source>
</evidence>
<evidence type="ECO:0000256" key="13">
    <source>
        <dbReference type="PROSITE-ProRule" id="PRU00552"/>
    </source>
</evidence>
<evidence type="ECO:0000259" key="17">
    <source>
        <dbReference type="PROSITE" id="PS51194"/>
    </source>
</evidence>
<dbReference type="EC" id="3.6.4.13" evidence="3"/>
<evidence type="ECO:0000313" key="20">
    <source>
        <dbReference type="Proteomes" id="UP000033140"/>
    </source>
</evidence>
<dbReference type="FunFam" id="3.40.50.300:FF:000008">
    <property type="entry name" value="ATP-dependent RNA helicase RhlB"/>
    <property type="match status" value="1"/>
</dbReference>
<dbReference type="SMART" id="SM00490">
    <property type="entry name" value="HELICc"/>
    <property type="match status" value="1"/>
</dbReference>
<dbReference type="Proteomes" id="UP000033140">
    <property type="component" value="Unassembled WGS sequence"/>
</dbReference>
<comment type="function">
    <text evidence="11">ATP-dependent RNA helicase required for 60S ribosomal subunit synthesis. Involved in efficient pre-rRNA processing, predominantly at site A3, which is necessary for the normal formation of 25S and 5.8S rRNAs.</text>
</comment>
<dbReference type="STRING" id="698492.A0A0E9NKJ3"/>
<evidence type="ECO:0000256" key="2">
    <source>
        <dbReference type="ARBA" id="ARBA00009334"/>
    </source>
</evidence>
<dbReference type="OMA" id="KKTHDMY"/>
<gene>
    <name evidence="19" type="ORF">G7K_4051-t1</name>
</gene>
<feature type="compositionally biased region" description="Basic and acidic residues" evidence="15">
    <location>
        <begin position="60"/>
        <end position="80"/>
    </location>
</feature>
<keyword evidence="6 14" id="KW-0547">Nucleotide-binding</keyword>
<keyword evidence="4" id="KW-0690">Ribosome biogenesis</keyword>
<keyword evidence="8 14" id="KW-0347">Helicase</keyword>
<keyword evidence="5" id="KW-0698">rRNA processing</keyword>
<dbReference type="EMBL" id="BACD03000027">
    <property type="protein sequence ID" value="GAO49915.1"/>
    <property type="molecule type" value="Genomic_DNA"/>
</dbReference>
<evidence type="ECO:0000256" key="4">
    <source>
        <dbReference type="ARBA" id="ARBA00022517"/>
    </source>
</evidence>
<dbReference type="Gene3D" id="3.40.50.300">
    <property type="entry name" value="P-loop containing nucleotide triphosphate hydrolases"/>
    <property type="match status" value="2"/>
</dbReference>
<evidence type="ECO:0000256" key="5">
    <source>
        <dbReference type="ARBA" id="ARBA00022552"/>
    </source>
</evidence>
<feature type="domain" description="Helicase ATP-binding" evidence="16">
    <location>
        <begin position="155"/>
        <end position="327"/>
    </location>
</feature>
<evidence type="ECO:0000256" key="3">
    <source>
        <dbReference type="ARBA" id="ARBA00012552"/>
    </source>
</evidence>
<dbReference type="InterPro" id="IPR011545">
    <property type="entry name" value="DEAD/DEAH_box_helicase_dom"/>
</dbReference>
<feature type="domain" description="DEAD-box RNA helicase Q" evidence="18">
    <location>
        <begin position="126"/>
        <end position="152"/>
    </location>
</feature>
<dbReference type="PROSITE" id="PS51192">
    <property type="entry name" value="HELICASE_ATP_BIND_1"/>
    <property type="match status" value="1"/>
</dbReference>
<dbReference type="InterPro" id="IPR044742">
    <property type="entry name" value="DEAD/DEAH_RhlB"/>
</dbReference>
<comment type="similarity">
    <text evidence="2">Belongs to the DEAD box helicase family. DDX5/DBP2 subfamily.</text>
</comment>
<dbReference type="AlphaFoldDB" id="A0A0E9NKJ3"/>
<evidence type="ECO:0000256" key="14">
    <source>
        <dbReference type="RuleBase" id="RU000492"/>
    </source>
</evidence>
<evidence type="ECO:0000256" key="12">
    <source>
        <dbReference type="ARBA" id="ARBA00047984"/>
    </source>
</evidence>
<dbReference type="PROSITE" id="PS51194">
    <property type="entry name" value="HELICASE_CTER"/>
    <property type="match status" value="1"/>
</dbReference>
<proteinExistence type="inferred from homology"/>
<evidence type="ECO:0000256" key="1">
    <source>
        <dbReference type="ARBA" id="ARBA00004604"/>
    </source>
</evidence>
<comment type="subcellular location">
    <subcellularLocation>
        <location evidence="1">Nucleus</location>
        <location evidence="1">Nucleolus</location>
    </subcellularLocation>
</comment>
<evidence type="ECO:0000259" key="18">
    <source>
        <dbReference type="PROSITE" id="PS51195"/>
    </source>
</evidence>
<feature type="domain" description="Helicase C-terminal" evidence="17">
    <location>
        <begin position="356"/>
        <end position="505"/>
    </location>
</feature>
<sequence>MGSKRKIEEVDAVVAEGAAPVKAEKKDKKDKKEKKERKEKKSKEAKEDQESKKPKSEKKAKKETTEDKPAKKSKNEVKSEEVEESSGPTPYQEHPDLANVSQSTIEEFYKEHRITLNAQRALKPLTSFSYLRVDPKIKSGLSKFKDPTPIQAMSWPYLFAGSDAIGIAETGSGKTLAFGVPGMQHIFNLPDSRGVRMLVVSPTRELAMQTAENLTNLGDACGIKVACLYGGVSKHSQVQELKRASIVVGTPGRLLDMINEGACDVSKVSFLVLDEADRMLDKGFEEDIRKIITATPTEGRQTVMFSATWPEEVRKLANTFMTNPTKITIGSDDLAASQSVTQLVEVLEDSRAKSQRLVQLLKQYQSGAKKNDRILIFALYKKEASRVENDLKYKGFNVAAIHGDMQQHARTAALEEFKSGRCPLLVATDVAARGLDIPAVELVINLTFPLTIEDYVHRIGRTGRGGRSGIAITMFTKEDKQHSGSLINVLKAAGQEVPEELMAFGTTVKKKPHSAYGAFFKEDDGSMKKATKITFD</sequence>
<evidence type="ECO:0000256" key="10">
    <source>
        <dbReference type="ARBA" id="ARBA00023242"/>
    </source>
</evidence>
<keyword evidence="10" id="KW-0539">Nucleus</keyword>
<reference evidence="19 20" key="2">
    <citation type="journal article" date="2014" name="J. Gen. Appl. Microbiol.">
        <title>The early diverging ascomycetous budding yeast Saitoella complicata has three histone deacetylases belonging to the Clr6, Hos2, and Rpd3 lineages.</title>
        <authorList>
            <person name="Nishida H."/>
            <person name="Matsumoto T."/>
            <person name="Kondo S."/>
            <person name="Hamamoto M."/>
            <person name="Yoshikawa H."/>
        </authorList>
    </citation>
    <scope>NUCLEOTIDE SEQUENCE [LARGE SCALE GENOMIC DNA]</scope>
    <source>
        <strain evidence="19 20">NRRL Y-17804</strain>
    </source>
</reference>
<feature type="compositionally biased region" description="Low complexity" evidence="15">
    <location>
        <begin position="12"/>
        <end position="21"/>
    </location>
</feature>
<dbReference type="GO" id="GO:0003676">
    <property type="term" value="F:nucleic acid binding"/>
    <property type="evidence" value="ECO:0007669"/>
    <property type="project" value="InterPro"/>
</dbReference>
<dbReference type="Pfam" id="PF00271">
    <property type="entry name" value="Helicase_C"/>
    <property type="match status" value="1"/>
</dbReference>
<feature type="compositionally biased region" description="Basic and acidic residues" evidence="15">
    <location>
        <begin position="39"/>
        <end position="54"/>
    </location>
</feature>
<name>A0A0E9NKJ3_SAICN</name>
<reference evidence="19 20" key="1">
    <citation type="journal article" date="2011" name="J. Gen. Appl. Microbiol.">
        <title>Draft genome sequencing of the enigmatic yeast Saitoella complicata.</title>
        <authorList>
            <person name="Nishida H."/>
            <person name="Hamamoto M."/>
            <person name="Sugiyama J."/>
        </authorList>
    </citation>
    <scope>NUCLEOTIDE SEQUENCE [LARGE SCALE GENOMIC DNA]</scope>
    <source>
        <strain evidence="19 20">NRRL Y-17804</strain>
    </source>
</reference>
<comment type="caution">
    <text evidence="19">The sequence shown here is derived from an EMBL/GenBank/DDBJ whole genome shotgun (WGS) entry which is preliminary data.</text>
</comment>
<dbReference type="GO" id="GO:0005524">
    <property type="term" value="F:ATP binding"/>
    <property type="evidence" value="ECO:0007669"/>
    <property type="project" value="UniProtKB-KW"/>
</dbReference>
<keyword evidence="9 14" id="KW-0067">ATP-binding</keyword>
<dbReference type="PANTHER" id="PTHR47958">
    <property type="entry name" value="ATP-DEPENDENT RNA HELICASE DBP3"/>
    <property type="match status" value="1"/>
</dbReference>
<dbReference type="SMART" id="SM00487">
    <property type="entry name" value="DEXDc"/>
    <property type="match status" value="1"/>
</dbReference>
<evidence type="ECO:0000256" key="9">
    <source>
        <dbReference type="ARBA" id="ARBA00022840"/>
    </source>
</evidence>
<evidence type="ECO:0000256" key="7">
    <source>
        <dbReference type="ARBA" id="ARBA00022801"/>
    </source>
</evidence>
<protein>
    <recommendedName>
        <fullName evidence="3">RNA helicase</fullName>
        <ecNumber evidence="3">3.6.4.13</ecNumber>
    </recommendedName>
</protein>
<dbReference type="SUPFAM" id="SSF52540">
    <property type="entry name" value="P-loop containing nucleoside triphosphate hydrolases"/>
    <property type="match status" value="1"/>
</dbReference>
<reference evidence="19 20" key="3">
    <citation type="journal article" date="2015" name="Genome Announc.">
        <title>Draft Genome Sequence of the Archiascomycetous Yeast Saitoella complicata.</title>
        <authorList>
            <person name="Yamauchi K."/>
            <person name="Kondo S."/>
            <person name="Hamamoto M."/>
            <person name="Takahashi Y."/>
            <person name="Ogura Y."/>
            <person name="Hayashi T."/>
            <person name="Nishida H."/>
        </authorList>
    </citation>
    <scope>NUCLEOTIDE SEQUENCE [LARGE SCALE GENOMIC DNA]</scope>
    <source>
        <strain evidence="19 20">NRRL Y-17804</strain>
    </source>
</reference>
<accession>A0A0E9NKJ3</accession>
<dbReference type="PROSITE" id="PS00039">
    <property type="entry name" value="DEAD_ATP_HELICASE"/>
    <property type="match status" value="1"/>
</dbReference>
<evidence type="ECO:0000256" key="6">
    <source>
        <dbReference type="ARBA" id="ARBA00022741"/>
    </source>
</evidence>
<dbReference type="CDD" id="cd00268">
    <property type="entry name" value="DEADc"/>
    <property type="match status" value="1"/>
</dbReference>
<evidence type="ECO:0000256" key="8">
    <source>
        <dbReference type="ARBA" id="ARBA00022806"/>
    </source>
</evidence>
<evidence type="ECO:0000256" key="15">
    <source>
        <dbReference type="SAM" id="MobiDB-lite"/>
    </source>
</evidence>
<feature type="compositionally biased region" description="Basic residues" evidence="15">
    <location>
        <begin position="28"/>
        <end position="38"/>
    </location>
</feature>
<feature type="region of interest" description="Disordered" evidence="15">
    <location>
        <begin position="1"/>
        <end position="96"/>
    </location>
</feature>
<dbReference type="CDD" id="cd18787">
    <property type="entry name" value="SF2_C_DEAD"/>
    <property type="match status" value="1"/>
</dbReference>
<comment type="catalytic activity">
    <reaction evidence="12">
        <text>ATP + H2O = ADP + phosphate + H(+)</text>
        <dbReference type="Rhea" id="RHEA:13065"/>
        <dbReference type="ChEBI" id="CHEBI:15377"/>
        <dbReference type="ChEBI" id="CHEBI:15378"/>
        <dbReference type="ChEBI" id="CHEBI:30616"/>
        <dbReference type="ChEBI" id="CHEBI:43474"/>
        <dbReference type="ChEBI" id="CHEBI:456216"/>
        <dbReference type="EC" id="3.6.4.13"/>
    </reaction>
</comment>
<dbReference type="InterPro" id="IPR027417">
    <property type="entry name" value="P-loop_NTPase"/>
</dbReference>
<dbReference type="InterPro" id="IPR001650">
    <property type="entry name" value="Helicase_C-like"/>
</dbReference>
<keyword evidence="20" id="KW-1185">Reference proteome</keyword>
<keyword evidence="7 14" id="KW-0378">Hydrolase</keyword>